<dbReference type="KEGG" id="cph:Cpha266_1465"/>
<dbReference type="Proteomes" id="UP000008701">
    <property type="component" value="Chromosome"/>
</dbReference>
<dbReference type="RefSeq" id="WP_011745307.1">
    <property type="nucleotide sequence ID" value="NC_008639.1"/>
</dbReference>
<dbReference type="InterPro" id="IPR012808">
    <property type="entry name" value="CHP02453"/>
</dbReference>
<dbReference type="STRING" id="290317.Cpha266_1465"/>
<dbReference type="PANTHER" id="PTHR36452:SF1">
    <property type="entry name" value="DUF2461 DOMAIN-CONTAINING PROTEIN"/>
    <property type="match status" value="1"/>
</dbReference>
<evidence type="ECO:0008006" key="3">
    <source>
        <dbReference type="Google" id="ProtNLM"/>
    </source>
</evidence>
<dbReference type="OrthoDB" id="9794241at2"/>
<gene>
    <name evidence="1" type="ordered locus">Cpha266_1465</name>
</gene>
<evidence type="ECO:0000313" key="2">
    <source>
        <dbReference type="Proteomes" id="UP000008701"/>
    </source>
</evidence>
<dbReference type="EMBL" id="CP000492">
    <property type="protein sequence ID" value="ABL65493.1"/>
    <property type="molecule type" value="Genomic_DNA"/>
</dbReference>
<proteinExistence type="predicted"/>
<dbReference type="PIRSF" id="PIRSF028451">
    <property type="entry name" value="UCP028451"/>
    <property type="match status" value="1"/>
</dbReference>
<keyword evidence="2" id="KW-1185">Reference proteome</keyword>
<accession>A1BGG6</accession>
<dbReference type="eggNOG" id="COG5587">
    <property type="taxonomic scope" value="Bacteria"/>
</dbReference>
<name>A1BGG6_CHLPD</name>
<sequence>MITIATLAFLRELKGHNTKEWFEDHKKDYQAAYADFLDTVVQLIAELAAFDEDIAASRLDPKSCIMRINRDVRFSRDQSPYKTNFFTYINKGGRKSPYGGYYLHVEPGASFAGGGVYMPEPAILEQLRQEISLHFEEWQTLVQCGDLLRFFPEGVQASGSTKRPPRGYDASDPAIAYLRYKGYFTQRFFSDDEVADSGFTQQLVDSYRSVKPVIDFLNRAIK</sequence>
<dbReference type="HOGENOM" id="CLU_036742_2_0_10"/>
<dbReference type="Pfam" id="PF09365">
    <property type="entry name" value="DUF2461"/>
    <property type="match status" value="1"/>
</dbReference>
<dbReference type="PANTHER" id="PTHR36452">
    <property type="entry name" value="CHROMOSOME 12, WHOLE GENOME SHOTGUN SEQUENCE"/>
    <property type="match status" value="1"/>
</dbReference>
<organism evidence="1 2">
    <name type="scientific">Chlorobium phaeobacteroides (strain DSM 266 / SMG 266 / 2430)</name>
    <dbReference type="NCBI Taxonomy" id="290317"/>
    <lineage>
        <taxon>Bacteria</taxon>
        <taxon>Pseudomonadati</taxon>
        <taxon>Chlorobiota</taxon>
        <taxon>Chlorobiia</taxon>
        <taxon>Chlorobiales</taxon>
        <taxon>Chlorobiaceae</taxon>
        <taxon>Chlorobium/Pelodictyon group</taxon>
        <taxon>Chlorobium</taxon>
    </lineage>
</organism>
<protein>
    <recommendedName>
        <fullName evidence="3">TIGR02453 family protein</fullName>
    </recommendedName>
</protein>
<dbReference type="AlphaFoldDB" id="A1BGG6"/>
<evidence type="ECO:0000313" key="1">
    <source>
        <dbReference type="EMBL" id="ABL65493.1"/>
    </source>
</evidence>
<dbReference type="InterPro" id="IPR015996">
    <property type="entry name" value="UCP028451"/>
</dbReference>
<reference evidence="1 2" key="1">
    <citation type="submission" date="2006-12" db="EMBL/GenBank/DDBJ databases">
        <title>Complete sequence of Chlorobium phaeobacteroides DSM 266.</title>
        <authorList>
            <consortium name="US DOE Joint Genome Institute"/>
            <person name="Copeland A."/>
            <person name="Lucas S."/>
            <person name="Lapidus A."/>
            <person name="Barry K."/>
            <person name="Detter J.C."/>
            <person name="Glavina del Rio T."/>
            <person name="Hammon N."/>
            <person name="Israni S."/>
            <person name="Pitluck S."/>
            <person name="Goltsman E."/>
            <person name="Schmutz J."/>
            <person name="Larimer F."/>
            <person name="Land M."/>
            <person name="Hauser L."/>
            <person name="Mikhailova N."/>
            <person name="Li T."/>
            <person name="Overmann J."/>
            <person name="Bryant D.A."/>
            <person name="Richardson P."/>
        </authorList>
    </citation>
    <scope>NUCLEOTIDE SEQUENCE [LARGE SCALE GENOMIC DNA]</scope>
    <source>
        <strain evidence="1 2">DSM 266</strain>
    </source>
</reference>
<dbReference type="NCBIfam" id="TIGR02453">
    <property type="entry name" value="TIGR02453 family protein"/>
    <property type="match status" value="1"/>
</dbReference>